<name>A0AC34F8N3_9BILA</name>
<proteinExistence type="predicted"/>
<organism evidence="1 2">
    <name type="scientific">Panagrolaimus sp. ES5</name>
    <dbReference type="NCBI Taxonomy" id="591445"/>
    <lineage>
        <taxon>Eukaryota</taxon>
        <taxon>Metazoa</taxon>
        <taxon>Ecdysozoa</taxon>
        <taxon>Nematoda</taxon>
        <taxon>Chromadorea</taxon>
        <taxon>Rhabditida</taxon>
        <taxon>Tylenchina</taxon>
        <taxon>Panagrolaimomorpha</taxon>
        <taxon>Panagrolaimoidea</taxon>
        <taxon>Panagrolaimidae</taxon>
        <taxon>Panagrolaimus</taxon>
    </lineage>
</organism>
<evidence type="ECO:0000313" key="2">
    <source>
        <dbReference type="WBParaSite" id="ES5_v2.g13244.t1"/>
    </source>
</evidence>
<accession>A0AC34F8N3</accession>
<sequence>MDAISANHMILNHCRIMQLLAIAGKHLHRIFHERWAILHKLNGQNICEWSDGEKCGLKLAKMCATALKNVKELMKNGKVDLWDITLTCAAIRGVTHEIKKFKGKIDEREDVIIECIRNTRNIFSHRTDIYLSDHDFDAYWKQLSGFLVHLGSEISEIDDVKNEWQKFELTKVEEKPPKFDAKFKKLKEKGNNFFKNNKFKDAIKIYDQILNICGLSVEDQSIIFSNRSAAYLMLKDEISIKMAKRDADWAIQLRPCWWRGYQRLARVQMETHQWVKAEKSLETTLALNSAIKEARDDLNFVKMKQISQEDHLHPFYRPESEDEYLKNLSLNTGLSTDSIKNGIKNCSNIPGYGHQLKAMKYKQGWGVPQNLEKAFENFAIAAEMGYGGAMLNLAIAYDDGLGVEKNPEKALFWYLKVAEGKSHNDIRNVPEAQQGFAEAQYNLAVKYHMGNGVVKDIEKAVHWYKKAADNGFVAALYNLGTLYFYGNGVEKSQTKAVQYFKMAAQKGETVGMLSLADCYFNAAGTGSITPTKEDIDEGIKWLEIAAKKGDLKAARMLEEKREELQDRIGRFIFLESENVNNPLDFEQYGKSIKEAAKAGSVTAQRHLDIWKCLNIATDCYKRNNAAGVVEALAKAIRLHSEIVKIADFFKPVIEERYKNFPNELNTIVCYIHLKSTGAVELLATASKMFPEDEFLALMRHCAFETEKDAKGAMDNAKEALKHNPKSLSMLFIHAVAVEMEKGACDDTIETWNQLLAILPNDDDKIPAIHYRKAALFCSLNDTPNFLSSFKTGVAAEKLQLPCFLPNKCDQKSIYEKVYEIYNKGIESAKPADSTNLPPMEKLGQRSLEQLRSDPQRRAAIIHHRASLIKNAYFDMDSKIVDTLVRPTKTPLPPSLVSLKSFTLKNIDQSEDKVYNGYVLEGRIIDFAYVSNGIHTIIEDENGDTLKIAIYKSLSTSKTSRKEQIREAVKTFRTNVLISIINPYILQDMNNRPYIRVENPSYFLISR</sequence>
<reference evidence="2" key="1">
    <citation type="submission" date="2022-11" db="UniProtKB">
        <authorList>
            <consortium name="WormBaseParasite"/>
        </authorList>
    </citation>
    <scope>IDENTIFICATION</scope>
</reference>
<dbReference type="WBParaSite" id="ES5_v2.g13244.t1">
    <property type="protein sequence ID" value="ES5_v2.g13244.t1"/>
    <property type="gene ID" value="ES5_v2.g13244"/>
</dbReference>
<evidence type="ECO:0000313" key="1">
    <source>
        <dbReference type="Proteomes" id="UP000887579"/>
    </source>
</evidence>
<protein>
    <submittedName>
        <fullName evidence="2">DZIP3-like HEPN domain-containing protein</fullName>
    </submittedName>
</protein>
<dbReference type="Proteomes" id="UP000887579">
    <property type="component" value="Unplaced"/>
</dbReference>